<keyword evidence="2" id="KW-0575">Peroxidase</keyword>
<keyword evidence="2" id="KW-0560">Oxidoreductase</keyword>
<dbReference type="InterPro" id="IPR036249">
    <property type="entry name" value="Thioredoxin-like_sf"/>
</dbReference>
<organism evidence="2 3">
    <name type="scientific">Candidatus Ichthyocystis hellenicum</name>
    <dbReference type="NCBI Taxonomy" id="1561003"/>
    <lineage>
        <taxon>Bacteria</taxon>
        <taxon>Pseudomonadati</taxon>
        <taxon>Pseudomonadota</taxon>
        <taxon>Betaproteobacteria</taxon>
        <taxon>Burkholderiales</taxon>
        <taxon>Candidatus Ichthyocystis</taxon>
    </lineage>
</organism>
<accession>A0A0S4LZE5</accession>
<dbReference type="SUPFAM" id="SSF52833">
    <property type="entry name" value="Thioredoxin-like"/>
    <property type="match status" value="1"/>
</dbReference>
<dbReference type="CDD" id="cd02969">
    <property type="entry name" value="PRX_like1"/>
    <property type="match status" value="1"/>
</dbReference>
<dbReference type="InterPro" id="IPR013766">
    <property type="entry name" value="Thioredoxin_domain"/>
</dbReference>
<dbReference type="OrthoDB" id="9809746at2"/>
<gene>
    <name evidence="2" type="ORF">Ark11_0075</name>
</gene>
<dbReference type="RefSeq" id="WP_092342481.1">
    <property type="nucleotide sequence ID" value="NZ_FLSL01000084.1"/>
</dbReference>
<reference evidence="3" key="1">
    <citation type="submission" date="2015-11" db="EMBL/GenBank/DDBJ databases">
        <authorList>
            <person name="Seth-Smith H.M.B."/>
        </authorList>
    </citation>
    <scope>NUCLEOTIDE SEQUENCE [LARGE SCALE GENOMIC DNA]</scope>
    <source>
        <strain evidence="3">2013Ark11</strain>
    </source>
</reference>
<evidence type="ECO:0000313" key="2">
    <source>
        <dbReference type="EMBL" id="CUT16935.1"/>
    </source>
</evidence>
<dbReference type="Pfam" id="PF00578">
    <property type="entry name" value="AhpC-TSA"/>
    <property type="match status" value="1"/>
</dbReference>
<dbReference type="InterPro" id="IPR000866">
    <property type="entry name" value="AhpC/TSA"/>
</dbReference>
<dbReference type="PANTHER" id="PTHR43640:SF1">
    <property type="entry name" value="THIOREDOXIN-DEPENDENT PEROXIREDOXIN"/>
    <property type="match status" value="1"/>
</dbReference>
<feature type="domain" description="Thioredoxin" evidence="1">
    <location>
        <begin position="8"/>
        <end position="158"/>
    </location>
</feature>
<dbReference type="STRING" id="1561003.Ark11_0075"/>
<keyword evidence="3" id="KW-1185">Reference proteome</keyword>
<evidence type="ECO:0000313" key="3">
    <source>
        <dbReference type="Proteomes" id="UP000198651"/>
    </source>
</evidence>
<dbReference type="Gene3D" id="3.40.30.10">
    <property type="entry name" value="Glutaredoxin"/>
    <property type="match status" value="1"/>
</dbReference>
<proteinExistence type="predicted"/>
<dbReference type="InterPro" id="IPR047262">
    <property type="entry name" value="PRX-like1"/>
</dbReference>
<dbReference type="GO" id="GO:0004601">
    <property type="term" value="F:peroxidase activity"/>
    <property type="evidence" value="ECO:0007669"/>
    <property type="project" value="UniProtKB-KW"/>
</dbReference>
<dbReference type="PANTHER" id="PTHR43640">
    <property type="entry name" value="OS07G0260300 PROTEIN"/>
    <property type="match status" value="1"/>
</dbReference>
<sequence length="182" mass="20460">MAMKSPVCEFGWSGPDFSLPGTDGKVWSRSEIVGTNGQLIMFICNHCPYVMSILNQLLEDISIIESHGIKVVAICSNDAKYYPEDSFENMKKMAIEKKFSFPYLHDESQEVAHAYDAVCTPDFFGFNKNNELQYRGRHSSSGKNVTTNSRRELQEAMILIAETGTGPKEQNPSMGCSIKWKN</sequence>
<dbReference type="EMBL" id="LN906597">
    <property type="protein sequence ID" value="CUT16935.1"/>
    <property type="molecule type" value="Genomic_DNA"/>
</dbReference>
<dbReference type="PROSITE" id="PS51352">
    <property type="entry name" value="THIOREDOXIN_2"/>
    <property type="match status" value="1"/>
</dbReference>
<dbReference type="AlphaFoldDB" id="A0A0S4LZE5"/>
<dbReference type="PATRIC" id="fig|1561003.3.peg.74"/>
<protein>
    <submittedName>
        <fullName evidence="2">Putative peroxidase AhpC/TSA family</fullName>
    </submittedName>
</protein>
<evidence type="ECO:0000259" key="1">
    <source>
        <dbReference type="PROSITE" id="PS51352"/>
    </source>
</evidence>
<dbReference type="Proteomes" id="UP000198651">
    <property type="component" value="Chromosome I"/>
</dbReference>
<name>A0A0S4LZE5_9BURK</name>